<evidence type="ECO:0000313" key="2">
    <source>
        <dbReference type="EMBL" id="MEH0639301.1"/>
    </source>
</evidence>
<comment type="caution">
    <text evidence="2">The sequence shown here is derived from an EMBL/GenBank/DDBJ whole genome shotgun (WGS) entry which is preliminary data.</text>
</comment>
<keyword evidence="2" id="KW-0378">Hydrolase</keyword>
<proteinExistence type="predicted"/>
<dbReference type="RefSeq" id="WP_334661822.1">
    <property type="nucleotide sequence ID" value="NZ_JARULZ010000003.1"/>
</dbReference>
<protein>
    <submittedName>
        <fullName evidence="2">Alpha/beta hydrolase</fullName>
    </submittedName>
</protein>
<evidence type="ECO:0000256" key="1">
    <source>
        <dbReference type="SAM" id="MobiDB-lite"/>
    </source>
</evidence>
<dbReference type="InterPro" id="IPR029058">
    <property type="entry name" value="AB_hydrolase_fold"/>
</dbReference>
<dbReference type="PANTHER" id="PTHR47751:SF1">
    <property type="entry name" value="SUPERFAMILY HYDROLASE, PUTATIVE (AFU_ORTHOLOGUE AFUA_2G16580)-RELATED"/>
    <property type="match status" value="1"/>
</dbReference>
<dbReference type="Proteomes" id="UP001310290">
    <property type="component" value="Unassembled WGS sequence"/>
</dbReference>
<dbReference type="GO" id="GO:0016787">
    <property type="term" value="F:hydrolase activity"/>
    <property type="evidence" value="ECO:0007669"/>
    <property type="project" value="UniProtKB-KW"/>
</dbReference>
<dbReference type="InterPro" id="IPR051411">
    <property type="entry name" value="Polyketide_trans_af380"/>
</dbReference>
<dbReference type="PANTHER" id="PTHR47751">
    <property type="entry name" value="SUPERFAMILY HYDROLASE, PUTATIVE (AFU_ORTHOLOGUE AFUA_2G16580)-RELATED"/>
    <property type="match status" value="1"/>
</dbReference>
<evidence type="ECO:0000313" key="3">
    <source>
        <dbReference type="Proteomes" id="UP001310290"/>
    </source>
</evidence>
<dbReference type="Gene3D" id="3.40.50.1820">
    <property type="entry name" value="alpha/beta hydrolase"/>
    <property type="match status" value="2"/>
</dbReference>
<reference evidence="2" key="1">
    <citation type="submission" date="2023-04" db="EMBL/GenBank/DDBJ databases">
        <title>Genomic diversity of scab-causing Streptomyces spp. in the province of Quebec, Canada.</title>
        <authorList>
            <person name="Biessy A."/>
            <person name="Cadieux M."/>
            <person name="Ciotola M."/>
            <person name="Filion M."/>
        </authorList>
    </citation>
    <scope>NUCLEOTIDE SEQUENCE</scope>
    <source>
        <strain evidence="2">B21-115</strain>
    </source>
</reference>
<organism evidence="2 3">
    <name type="scientific">Streptomyces bottropensis</name>
    <dbReference type="NCBI Taxonomy" id="42235"/>
    <lineage>
        <taxon>Bacteria</taxon>
        <taxon>Bacillati</taxon>
        <taxon>Actinomycetota</taxon>
        <taxon>Actinomycetes</taxon>
        <taxon>Kitasatosporales</taxon>
        <taxon>Streptomycetaceae</taxon>
        <taxon>Streptomyces</taxon>
    </lineage>
</organism>
<dbReference type="EMBL" id="JARULZ010000003">
    <property type="protein sequence ID" value="MEH0639301.1"/>
    <property type="molecule type" value="Genomic_DNA"/>
</dbReference>
<name>A0ABU8B043_9ACTN</name>
<feature type="region of interest" description="Disordered" evidence="1">
    <location>
        <begin position="99"/>
        <end position="135"/>
    </location>
</feature>
<keyword evidence="3" id="KW-1185">Reference proteome</keyword>
<gene>
    <name evidence="2" type="ORF">QBA35_39800</name>
</gene>
<feature type="compositionally biased region" description="Basic residues" evidence="1">
    <location>
        <begin position="119"/>
        <end position="134"/>
    </location>
</feature>
<accession>A0ABU8B043</accession>
<sequence length="148" mass="16550">MRFTNRYGVEAAANLYVPKNARAKLPALVVSGPFGAVKEQSSGLYADAHSRYCSEDVQKTAPESIEVVIVPGADHVDLHDRKDLTPFDRLVTFFTDNLARPKAPPTGRYHARPVGEPSRRKRLPPPRRKRRTRRQWIIPVPVSGNVGV</sequence>